<comment type="caution">
    <text evidence="2">The sequence shown here is derived from an EMBL/GenBank/DDBJ whole genome shotgun (WGS) entry which is preliminary data.</text>
</comment>
<gene>
    <name evidence="2" type="ORF">LCGC14_0401360</name>
</gene>
<feature type="compositionally biased region" description="Basic and acidic residues" evidence="1">
    <location>
        <begin position="96"/>
        <end position="110"/>
    </location>
</feature>
<name>A0A0F9W5Y9_9ZZZZ</name>
<proteinExistence type="predicted"/>
<dbReference type="EMBL" id="LAZR01000344">
    <property type="protein sequence ID" value="KKN73433.1"/>
    <property type="molecule type" value="Genomic_DNA"/>
</dbReference>
<organism evidence="2">
    <name type="scientific">marine sediment metagenome</name>
    <dbReference type="NCBI Taxonomy" id="412755"/>
    <lineage>
        <taxon>unclassified sequences</taxon>
        <taxon>metagenomes</taxon>
        <taxon>ecological metagenomes</taxon>
    </lineage>
</organism>
<protein>
    <submittedName>
        <fullName evidence="2">Uncharacterized protein</fullName>
    </submittedName>
</protein>
<feature type="region of interest" description="Disordered" evidence="1">
    <location>
        <begin position="90"/>
        <end position="110"/>
    </location>
</feature>
<evidence type="ECO:0000256" key="1">
    <source>
        <dbReference type="SAM" id="MobiDB-lite"/>
    </source>
</evidence>
<accession>A0A0F9W5Y9</accession>
<evidence type="ECO:0000313" key="2">
    <source>
        <dbReference type="EMBL" id="KKN73433.1"/>
    </source>
</evidence>
<dbReference type="AlphaFoldDB" id="A0A0F9W5Y9"/>
<sequence length="110" mass="12304">MELLILLVGLLCLAAGIKLGAKFHYYDNLKKRNKDLRAQIAKRRHTYATADGLEDALAVTIDLLLRQDAADKYRRARVAQLNSILGEVRKGPLSYDGDRPADRPPENGDM</sequence>
<reference evidence="2" key="1">
    <citation type="journal article" date="2015" name="Nature">
        <title>Complex archaea that bridge the gap between prokaryotes and eukaryotes.</title>
        <authorList>
            <person name="Spang A."/>
            <person name="Saw J.H."/>
            <person name="Jorgensen S.L."/>
            <person name="Zaremba-Niedzwiedzka K."/>
            <person name="Martijn J."/>
            <person name="Lind A.E."/>
            <person name="van Eijk R."/>
            <person name="Schleper C."/>
            <person name="Guy L."/>
            <person name="Ettema T.J."/>
        </authorList>
    </citation>
    <scope>NUCLEOTIDE SEQUENCE</scope>
</reference>